<comment type="caution">
    <text evidence="1">The sequence shown here is derived from an EMBL/GenBank/DDBJ whole genome shotgun (WGS) entry which is preliminary data.</text>
</comment>
<dbReference type="AlphaFoldDB" id="X0T3R6"/>
<gene>
    <name evidence="1" type="ORF">S01H1_06551</name>
</gene>
<accession>X0T3R6</accession>
<feature type="non-terminal residue" evidence="1">
    <location>
        <position position="477"/>
    </location>
</feature>
<protein>
    <submittedName>
        <fullName evidence="1">Uncharacterized protein</fullName>
    </submittedName>
</protein>
<reference evidence="1" key="1">
    <citation type="journal article" date="2014" name="Front. Microbiol.">
        <title>High frequency of phylogenetically diverse reductive dehalogenase-homologous genes in deep subseafloor sedimentary metagenomes.</title>
        <authorList>
            <person name="Kawai M."/>
            <person name="Futagami T."/>
            <person name="Toyoda A."/>
            <person name="Takaki Y."/>
            <person name="Nishi S."/>
            <person name="Hori S."/>
            <person name="Arai W."/>
            <person name="Tsubouchi T."/>
            <person name="Morono Y."/>
            <person name="Uchiyama I."/>
            <person name="Ito T."/>
            <person name="Fujiyama A."/>
            <person name="Inagaki F."/>
            <person name="Takami H."/>
        </authorList>
    </citation>
    <scope>NUCLEOTIDE SEQUENCE</scope>
    <source>
        <strain evidence="1">Expedition CK06-06</strain>
    </source>
</reference>
<proteinExistence type="predicted"/>
<name>X0T3R6_9ZZZZ</name>
<feature type="non-terminal residue" evidence="1">
    <location>
        <position position="1"/>
    </location>
</feature>
<sequence length="477" mass="50961">WLVYEWDFATLKATGATFTTDDGGPLALGEITNPQPQAGLPTCAGPLGPEECTFDGLSSTVVGPALTQGFQVVLGQANVIEFGKGLYGTNENGGISGLVINTVTRAENDPRYAANEEWEALIPRAQVVLYEDNLDNGTGLPLFGGDGIVDDVNGSLGVEYADVDNYPLGWADGGSKGIEDIDHNTNSVFDFGDAIDVGWSDSWDDNKPTGCQGSNGPGFENLDCFDGLRNFNQSRPALFDGGYAFGPRYDCTETIPGVCDEGHVALGADSFGYLKSGQYIVQGIAPPGYEHIKEEDRNVDFGDQVIPQLLPPECVGDDHTVPTYFSMVTDSDGVCVLDGGCGADEEAPFHDTERPLCDRKAIKLSQGQNAALDFHLMTETPKAARVVGFILDDLSNEFDPTSPNFGEKWAPPWMPVSFRDFDGVEIGKTHADEYGLYNALLPSTFTANAPMPSGMGPNMLTACMNSANPIPNPDFGT</sequence>
<organism evidence="1">
    <name type="scientific">marine sediment metagenome</name>
    <dbReference type="NCBI Taxonomy" id="412755"/>
    <lineage>
        <taxon>unclassified sequences</taxon>
        <taxon>metagenomes</taxon>
        <taxon>ecological metagenomes</taxon>
    </lineage>
</organism>
<dbReference type="EMBL" id="BARS01003378">
    <property type="protein sequence ID" value="GAF81961.1"/>
    <property type="molecule type" value="Genomic_DNA"/>
</dbReference>
<evidence type="ECO:0000313" key="1">
    <source>
        <dbReference type="EMBL" id="GAF81961.1"/>
    </source>
</evidence>